<protein>
    <recommendedName>
        <fullName evidence="3">DUF2505 domain-containing protein</fullName>
    </recommendedName>
</protein>
<dbReference type="EMBL" id="FOOC01000002">
    <property type="protein sequence ID" value="SFF30340.1"/>
    <property type="molecule type" value="Genomic_DNA"/>
</dbReference>
<evidence type="ECO:0000313" key="1">
    <source>
        <dbReference type="EMBL" id="SFF30340.1"/>
    </source>
</evidence>
<reference evidence="1 2" key="1">
    <citation type="submission" date="2016-10" db="EMBL/GenBank/DDBJ databases">
        <authorList>
            <person name="de Groot N.N."/>
        </authorList>
    </citation>
    <scope>NUCLEOTIDE SEQUENCE [LARGE SCALE GENOMIC DNA]</scope>
    <source>
        <strain evidence="1 2">DSM 23609</strain>
    </source>
</reference>
<proteinExistence type="predicted"/>
<accession>A0A1I2HM48</accession>
<name>A0A1I2HM48_9GAMM</name>
<dbReference type="Proteomes" id="UP000199771">
    <property type="component" value="Unassembled WGS sequence"/>
</dbReference>
<keyword evidence="2" id="KW-1185">Reference proteome</keyword>
<organism evidence="1 2">
    <name type="scientific">Fontimonas thermophila</name>
    <dbReference type="NCBI Taxonomy" id="1076937"/>
    <lineage>
        <taxon>Bacteria</taxon>
        <taxon>Pseudomonadati</taxon>
        <taxon>Pseudomonadota</taxon>
        <taxon>Gammaproteobacteria</taxon>
        <taxon>Nevskiales</taxon>
        <taxon>Nevskiaceae</taxon>
        <taxon>Fontimonas</taxon>
    </lineage>
</organism>
<dbReference type="OrthoDB" id="7062407at2"/>
<dbReference type="AlphaFoldDB" id="A0A1I2HM48"/>
<sequence>MKFEDKHTFDKPAATVIKMFSDRVYFERKYKDLGFTDIEVLEHEKTDSKFRIKVRYVAKNDVALPEFAKKFIPAKMVVVQQDAWDLKRMTGRLEVEIRGTPVKVACDMTLKDEGKGSANLLKRTISCPIPLVGSKLEQLTADDIRAKVANDIATTRRILADY</sequence>
<dbReference type="InterPro" id="IPR019639">
    <property type="entry name" value="DUF2505"/>
</dbReference>
<dbReference type="STRING" id="1076937.SAMN04488120_10234"/>
<evidence type="ECO:0000313" key="2">
    <source>
        <dbReference type="Proteomes" id="UP000199771"/>
    </source>
</evidence>
<gene>
    <name evidence="1" type="ORF">SAMN04488120_10234</name>
</gene>
<dbReference type="Pfam" id="PF10698">
    <property type="entry name" value="DUF2505"/>
    <property type="match status" value="1"/>
</dbReference>
<dbReference type="RefSeq" id="WP_091530874.1">
    <property type="nucleotide sequence ID" value="NZ_FOOC01000002.1"/>
</dbReference>
<evidence type="ECO:0008006" key="3">
    <source>
        <dbReference type="Google" id="ProtNLM"/>
    </source>
</evidence>